<dbReference type="InterPro" id="IPR011701">
    <property type="entry name" value="MFS"/>
</dbReference>
<keyword evidence="3 6" id="KW-0812">Transmembrane</keyword>
<feature type="transmembrane region" description="Helical" evidence="6">
    <location>
        <begin position="180"/>
        <end position="203"/>
    </location>
</feature>
<feature type="transmembrane region" description="Helical" evidence="6">
    <location>
        <begin position="344"/>
        <end position="365"/>
    </location>
</feature>
<feature type="transmembrane region" description="Helical" evidence="6">
    <location>
        <begin position="377"/>
        <end position="399"/>
    </location>
</feature>
<feature type="transmembrane region" description="Helical" evidence="6">
    <location>
        <begin position="215"/>
        <end position="234"/>
    </location>
</feature>
<evidence type="ECO:0000256" key="2">
    <source>
        <dbReference type="ARBA" id="ARBA00022448"/>
    </source>
</evidence>
<protein>
    <recommendedName>
        <fullName evidence="7">Major facilitator superfamily (MFS) profile domain-containing protein</fullName>
    </recommendedName>
</protein>
<feature type="transmembrane region" description="Helical" evidence="6">
    <location>
        <begin position="468"/>
        <end position="489"/>
    </location>
</feature>
<dbReference type="CDD" id="cd17326">
    <property type="entry name" value="MFS_MFSD8"/>
    <property type="match status" value="1"/>
</dbReference>
<gene>
    <name evidence="8" type="ORF">PENTCL1PPCAC_2181</name>
</gene>
<organism evidence="8 9">
    <name type="scientific">Pristionchus entomophagus</name>
    <dbReference type="NCBI Taxonomy" id="358040"/>
    <lineage>
        <taxon>Eukaryota</taxon>
        <taxon>Metazoa</taxon>
        <taxon>Ecdysozoa</taxon>
        <taxon>Nematoda</taxon>
        <taxon>Chromadorea</taxon>
        <taxon>Rhabditida</taxon>
        <taxon>Rhabditina</taxon>
        <taxon>Diplogasteromorpha</taxon>
        <taxon>Diplogasteroidea</taxon>
        <taxon>Neodiplogasteridae</taxon>
        <taxon>Pristionchus</taxon>
    </lineage>
</organism>
<dbReference type="GO" id="GO:0005765">
    <property type="term" value="C:lysosomal membrane"/>
    <property type="evidence" value="ECO:0007669"/>
    <property type="project" value="TreeGrafter"/>
</dbReference>
<feature type="transmembrane region" description="Helical" evidence="6">
    <location>
        <begin position="82"/>
        <end position="101"/>
    </location>
</feature>
<comment type="caution">
    <text evidence="8">The sequence shown here is derived from an EMBL/GenBank/DDBJ whole genome shotgun (WGS) entry which is preliminary data.</text>
</comment>
<dbReference type="PROSITE" id="PS50850">
    <property type="entry name" value="MFS"/>
    <property type="match status" value="1"/>
</dbReference>
<feature type="transmembrane region" description="Helical" evidence="6">
    <location>
        <begin position="121"/>
        <end position="142"/>
    </location>
</feature>
<keyword evidence="4 6" id="KW-1133">Transmembrane helix</keyword>
<evidence type="ECO:0000256" key="1">
    <source>
        <dbReference type="ARBA" id="ARBA00004127"/>
    </source>
</evidence>
<keyword evidence="9" id="KW-1185">Reference proteome</keyword>
<reference evidence="8" key="1">
    <citation type="submission" date="2023-10" db="EMBL/GenBank/DDBJ databases">
        <title>Genome assembly of Pristionchus species.</title>
        <authorList>
            <person name="Yoshida K."/>
            <person name="Sommer R.J."/>
        </authorList>
    </citation>
    <scope>NUCLEOTIDE SEQUENCE</scope>
    <source>
        <strain evidence="8">RS0144</strain>
    </source>
</reference>
<dbReference type="InterPro" id="IPR036259">
    <property type="entry name" value="MFS_trans_sf"/>
</dbReference>
<feature type="domain" description="Major facilitator superfamily (MFS) profile" evidence="7">
    <location>
        <begin position="84"/>
        <end position="520"/>
    </location>
</feature>
<accession>A0AAV5S9W5</accession>
<dbReference type="PANTHER" id="PTHR23510:SF3">
    <property type="entry name" value="MAJOR FACILITATOR SUPERFAMILY DOMAIN-CONTAINING PROTEIN 8"/>
    <property type="match status" value="1"/>
</dbReference>
<dbReference type="PANTHER" id="PTHR23510">
    <property type="entry name" value="INNER MEMBRANE TRANSPORT PROTEIN YAJR"/>
    <property type="match status" value="1"/>
</dbReference>
<keyword evidence="2" id="KW-0813">Transport</keyword>
<feature type="non-terminal residue" evidence="8">
    <location>
        <position position="1"/>
    </location>
</feature>
<evidence type="ECO:0000256" key="6">
    <source>
        <dbReference type="SAM" id="Phobius"/>
    </source>
</evidence>
<dbReference type="Pfam" id="PF07690">
    <property type="entry name" value="MFS_1"/>
    <property type="match status" value="1"/>
</dbReference>
<dbReference type="SUPFAM" id="SSF103473">
    <property type="entry name" value="MFS general substrate transporter"/>
    <property type="match status" value="1"/>
</dbReference>
<feature type="transmembrane region" description="Helical" evidence="6">
    <location>
        <begin position="495"/>
        <end position="516"/>
    </location>
</feature>
<feature type="transmembrane region" description="Helical" evidence="6">
    <location>
        <begin position="254"/>
        <end position="276"/>
    </location>
</feature>
<dbReference type="EMBL" id="BTSX01000001">
    <property type="protein sequence ID" value="GMS80006.1"/>
    <property type="molecule type" value="Genomic_DNA"/>
</dbReference>
<proteinExistence type="predicted"/>
<evidence type="ECO:0000259" key="7">
    <source>
        <dbReference type="PROSITE" id="PS50850"/>
    </source>
</evidence>
<feature type="transmembrane region" description="Helical" evidence="6">
    <location>
        <begin position="154"/>
        <end position="174"/>
    </location>
</feature>
<sequence length="542" mass="60038">ILSSSNLISAGGKGGSRFESKRDSLSHGLQKRRLTSVSLASLALSQNIRDSNIYEEEEDEYTKEEKEYAEKQNEIDNRQSPWFSLWLGNVCQCMCGIQFSIYMMSMWPYLSKLDDTADLTFLGWIIAAYSVGQAIASPLFGIWNQRTMSTRYPVALGLVFCIIGNAIYGILPTFASGIKWIMLVSRFIIGFGSGNYAVLRSYTASASVARDRTKAIALATGSYVLGISFGPAIQMCFSPINDGFVLGPFHFNMFTFPAFAMCIINVISLVLIITVFKEEYAGILSKSDRSGKDGEYFVLPKTDWVACSVCIYMFFIQNCVSTMMETLSSPITMALYGFDDQQTVVASGIAQAVSSVIEIFNNALLAFTRLGKVNPRYILLVGLAGFSFYHLCILPYPFFTTPLEFTDNSTDGLGCYYEWCKTMPQVPQPVYWTGYIVGIGLGFPFIANPTGTLFSEIIGPRNQGNLQGIMALFGSIARIIAPIVSTALFQSTGYMWPMLAELAVLVLGFIVVFIFWKRLVPLKIAPKGGKSLKYKNGIFYKL</sequence>
<dbReference type="AlphaFoldDB" id="A0AAV5S9W5"/>
<evidence type="ECO:0000256" key="4">
    <source>
        <dbReference type="ARBA" id="ARBA00022989"/>
    </source>
</evidence>
<dbReference type="GO" id="GO:0012505">
    <property type="term" value="C:endomembrane system"/>
    <property type="evidence" value="ECO:0007669"/>
    <property type="project" value="UniProtKB-SubCell"/>
</dbReference>
<evidence type="ECO:0000256" key="5">
    <source>
        <dbReference type="ARBA" id="ARBA00023136"/>
    </source>
</evidence>
<feature type="transmembrane region" description="Helical" evidence="6">
    <location>
        <begin position="304"/>
        <end position="324"/>
    </location>
</feature>
<evidence type="ECO:0000313" key="9">
    <source>
        <dbReference type="Proteomes" id="UP001432027"/>
    </source>
</evidence>
<keyword evidence="5 6" id="KW-0472">Membrane</keyword>
<evidence type="ECO:0000256" key="3">
    <source>
        <dbReference type="ARBA" id="ARBA00022692"/>
    </source>
</evidence>
<evidence type="ECO:0000313" key="8">
    <source>
        <dbReference type="EMBL" id="GMS80006.1"/>
    </source>
</evidence>
<name>A0AAV5S9W5_9BILA</name>
<dbReference type="InterPro" id="IPR051068">
    <property type="entry name" value="MFS_Domain-Containing_Protein"/>
</dbReference>
<comment type="subcellular location">
    <subcellularLocation>
        <location evidence="1">Endomembrane system</location>
        <topology evidence="1">Multi-pass membrane protein</topology>
    </subcellularLocation>
</comment>
<dbReference type="Proteomes" id="UP001432027">
    <property type="component" value="Unassembled WGS sequence"/>
</dbReference>
<dbReference type="GO" id="GO:0022857">
    <property type="term" value="F:transmembrane transporter activity"/>
    <property type="evidence" value="ECO:0007669"/>
    <property type="project" value="InterPro"/>
</dbReference>
<dbReference type="Gene3D" id="1.20.1250.20">
    <property type="entry name" value="MFS general substrate transporter like domains"/>
    <property type="match status" value="1"/>
</dbReference>
<dbReference type="InterPro" id="IPR020846">
    <property type="entry name" value="MFS_dom"/>
</dbReference>
<feature type="transmembrane region" description="Helical" evidence="6">
    <location>
        <begin position="429"/>
        <end position="447"/>
    </location>
</feature>